<dbReference type="AlphaFoldDB" id="A0A836CBF8"/>
<dbReference type="SUPFAM" id="SSF52047">
    <property type="entry name" value="RNI-like"/>
    <property type="match status" value="1"/>
</dbReference>
<feature type="compositionally biased region" description="Low complexity" evidence="2">
    <location>
        <begin position="49"/>
        <end position="58"/>
    </location>
</feature>
<feature type="region of interest" description="Disordered" evidence="2">
    <location>
        <begin position="11"/>
        <end position="107"/>
    </location>
</feature>
<dbReference type="InterPro" id="IPR001611">
    <property type="entry name" value="Leu-rich_rpt"/>
</dbReference>
<feature type="coiled-coil region" evidence="1">
    <location>
        <begin position="325"/>
        <end position="355"/>
    </location>
</feature>
<reference evidence="3" key="1">
    <citation type="submission" date="2021-02" db="EMBL/GenBank/DDBJ databases">
        <title>First Annotated Genome of the Yellow-green Alga Tribonema minus.</title>
        <authorList>
            <person name="Mahan K.M."/>
        </authorList>
    </citation>
    <scope>NUCLEOTIDE SEQUENCE</scope>
    <source>
        <strain evidence="3">UTEX B ZZ1240</strain>
    </source>
</reference>
<gene>
    <name evidence="3" type="ORF">JKP88DRAFT_281255</name>
</gene>
<dbReference type="EMBL" id="JAFCMP010000517">
    <property type="protein sequence ID" value="KAG5178136.1"/>
    <property type="molecule type" value="Genomic_DNA"/>
</dbReference>
<evidence type="ECO:0000313" key="4">
    <source>
        <dbReference type="Proteomes" id="UP000664859"/>
    </source>
</evidence>
<dbReference type="SMART" id="SM00368">
    <property type="entry name" value="LRR_RI"/>
    <property type="match status" value="4"/>
</dbReference>
<dbReference type="Proteomes" id="UP000664859">
    <property type="component" value="Unassembled WGS sequence"/>
</dbReference>
<evidence type="ECO:0000313" key="3">
    <source>
        <dbReference type="EMBL" id="KAG5178136.1"/>
    </source>
</evidence>
<name>A0A836CBF8_9STRA</name>
<evidence type="ECO:0000256" key="1">
    <source>
        <dbReference type="SAM" id="Coils"/>
    </source>
</evidence>
<proteinExistence type="predicted"/>
<feature type="compositionally biased region" description="Acidic residues" evidence="2">
    <location>
        <begin position="81"/>
        <end position="98"/>
    </location>
</feature>
<protein>
    <submittedName>
        <fullName evidence="3">Uncharacterized protein</fullName>
    </submittedName>
</protein>
<organism evidence="3 4">
    <name type="scientific">Tribonema minus</name>
    <dbReference type="NCBI Taxonomy" id="303371"/>
    <lineage>
        <taxon>Eukaryota</taxon>
        <taxon>Sar</taxon>
        <taxon>Stramenopiles</taxon>
        <taxon>Ochrophyta</taxon>
        <taxon>PX clade</taxon>
        <taxon>Xanthophyceae</taxon>
        <taxon>Tribonematales</taxon>
        <taxon>Tribonemataceae</taxon>
        <taxon>Tribonema</taxon>
    </lineage>
</organism>
<accession>A0A836CBF8</accession>
<dbReference type="Pfam" id="PF13516">
    <property type="entry name" value="LRR_6"/>
    <property type="match status" value="1"/>
</dbReference>
<feature type="compositionally biased region" description="Low complexity" evidence="2">
    <location>
        <begin position="395"/>
        <end position="412"/>
    </location>
</feature>
<comment type="caution">
    <text evidence="3">The sequence shown here is derived from an EMBL/GenBank/DDBJ whole genome shotgun (WGS) entry which is preliminary data.</text>
</comment>
<evidence type="ECO:0000256" key="2">
    <source>
        <dbReference type="SAM" id="MobiDB-lite"/>
    </source>
</evidence>
<keyword evidence="1" id="KW-0175">Coiled coil</keyword>
<keyword evidence="4" id="KW-1185">Reference proteome</keyword>
<feature type="compositionally biased region" description="Low complexity" evidence="2">
    <location>
        <begin position="70"/>
        <end position="80"/>
    </location>
</feature>
<dbReference type="Gene3D" id="3.80.10.10">
    <property type="entry name" value="Ribonuclease Inhibitor"/>
    <property type="match status" value="1"/>
</dbReference>
<feature type="compositionally biased region" description="Basic and acidic residues" evidence="2">
    <location>
        <begin position="413"/>
        <end position="422"/>
    </location>
</feature>
<dbReference type="InterPro" id="IPR032675">
    <property type="entry name" value="LRR_dom_sf"/>
</dbReference>
<sequence length="657" mass="69181">MLVPFALKAAKKFTAAKPPKPLEPATDDPSTDAASAAPSEWTPAEESRSSGSATKSGSDPFLNQVVQPPGSSSGSGNLDEPGGDSGDDDDDHEPLEDIVDTKTGRPLFVSVRPQQQELSQAKAELALPALLRGAALRDDTSTDTSSSVPMHAPLTASSLKAMTRGIPAGPLSASPTEAVLRNLGMSLRPLVSPLQKRTDEKWQKFQSYRRANRSRRQYATLEWFERRVERQALERAREEEVQRAVRVARVKRAQRLQRALAQTRAKVRRVHRADAAAQAQQLAALSDVERRRAAFLTRNEAWREEDEQRAAARAAAAAAAAVQVAAASEEAAAAAQRERRAARRAQQETEALSATQEVLALMRRAGVTAGVNAPPAPPADVPHEADESVVIWPRAQSPRSPQSPPQAAVADAQDAKELDRQASRASTAAGGGGGGGGQRRRVWLAQQEAGSYFNLQLSRMRAITRLRVRGALGPRGGVPLARELSAASCLTLLELRLPRCALTDAGLAPVLAALAHGSGGGGGTGGSAAPLLATLDLRENGLTAAAVQLFGAARDGNGLRALRDLDLGGNAALGDGGARTLAHQLLASRGATWRGVARLGLAHCGVGDAGALALWRALDGAGVLLESPPRCVCLRDNRVSAAARRAMGATAPLWLQL</sequence>
<feature type="region of interest" description="Disordered" evidence="2">
    <location>
        <begin position="395"/>
        <end position="439"/>
    </location>
</feature>